<name>A0A643CMM0_ANAMA</name>
<gene>
    <name evidence="3" type="ORF">FY207_00700</name>
</gene>
<dbReference type="GO" id="GO:0004077">
    <property type="term" value="F:biotin--[biotin carboxyl-carrier protein] ligase activity"/>
    <property type="evidence" value="ECO:0007669"/>
    <property type="project" value="UniProtKB-EC"/>
</dbReference>
<sequence length="242" mass="26544">MHGFVIHHTSVSRSTNLEAIELAQSGAPDGTVIIADEQTSGTGRYGREWHSPKGNLYCSIITRRSAQVAALSFLSSLAVGVTLEQVFEAHNCSTKNALIRYKWPNDVMVDGKKISGVLIKTKMIGGEIDWAVCGIGVNMYAPPPYAASLHDYIPELKLSNLELLDLMLQNFAKLLDVLETMGFAQLRSLWMRRGHTPGDKIRVITNNNMIIEGKFVNIDTHGAMVLESDSGIPTAVDYGEIL</sequence>
<dbReference type="EC" id="6.3.4.15" evidence="3"/>
<accession>A0A643CMM0</accession>
<proteinExistence type="predicted"/>
<organism evidence="3">
    <name type="scientific">Anaplasma marginale</name>
    <dbReference type="NCBI Taxonomy" id="770"/>
    <lineage>
        <taxon>Bacteria</taxon>
        <taxon>Pseudomonadati</taxon>
        <taxon>Pseudomonadota</taxon>
        <taxon>Alphaproteobacteria</taxon>
        <taxon>Rickettsiales</taxon>
        <taxon>Anaplasmataceae</taxon>
        <taxon>Anaplasma</taxon>
    </lineage>
</organism>
<dbReference type="Gene3D" id="2.30.30.100">
    <property type="match status" value="1"/>
</dbReference>
<dbReference type="Gene3D" id="3.30.930.10">
    <property type="entry name" value="Bira Bifunctional Protein, Domain 2"/>
    <property type="match status" value="1"/>
</dbReference>
<dbReference type="PROSITE" id="PS51733">
    <property type="entry name" value="BPL_LPL_CATALYTIC"/>
    <property type="match status" value="1"/>
</dbReference>
<dbReference type="RefSeq" id="WP_042889302.1">
    <property type="nucleotide sequence ID" value="NZ_VTCY01000001.1"/>
</dbReference>
<dbReference type="CDD" id="cd16442">
    <property type="entry name" value="BPL"/>
    <property type="match status" value="1"/>
</dbReference>
<keyword evidence="1 3" id="KW-0436">Ligase</keyword>
<feature type="domain" description="BPL/LPL catalytic" evidence="2">
    <location>
        <begin position="1"/>
        <end position="179"/>
    </location>
</feature>
<comment type="caution">
    <text evidence="3">The sequence shown here is derived from an EMBL/GenBank/DDBJ whole genome shotgun (WGS) entry which is preliminary data.</text>
</comment>
<evidence type="ECO:0000313" key="3">
    <source>
        <dbReference type="EMBL" id="KAB0452885.1"/>
    </source>
</evidence>
<dbReference type="InterPro" id="IPR045864">
    <property type="entry name" value="aa-tRNA-synth_II/BPL/LPL"/>
</dbReference>
<evidence type="ECO:0000259" key="2">
    <source>
        <dbReference type="PROSITE" id="PS51733"/>
    </source>
</evidence>
<dbReference type="PANTHER" id="PTHR12835">
    <property type="entry name" value="BIOTIN PROTEIN LIGASE"/>
    <property type="match status" value="1"/>
</dbReference>
<dbReference type="InterPro" id="IPR004143">
    <property type="entry name" value="BPL_LPL_catalytic"/>
</dbReference>
<dbReference type="Pfam" id="PF03099">
    <property type="entry name" value="BPL_LplA_LipB"/>
    <property type="match status" value="1"/>
</dbReference>
<evidence type="ECO:0000256" key="1">
    <source>
        <dbReference type="ARBA" id="ARBA00022598"/>
    </source>
</evidence>
<dbReference type="AlphaFoldDB" id="A0A643CMM0"/>
<dbReference type="GO" id="GO:0005737">
    <property type="term" value="C:cytoplasm"/>
    <property type="evidence" value="ECO:0007669"/>
    <property type="project" value="TreeGrafter"/>
</dbReference>
<dbReference type="SUPFAM" id="SSF55681">
    <property type="entry name" value="Class II aaRS and biotin synthetases"/>
    <property type="match status" value="1"/>
</dbReference>
<protein>
    <submittedName>
        <fullName evidence="3">Biotin--[acetyl-CoA-carboxylase] ligase</fullName>
        <ecNumber evidence="3">6.3.4.15</ecNumber>
    </submittedName>
</protein>
<dbReference type="InterPro" id="IPR004408">
    <property type="entry name" value="Biotin_CoA_COase_ligase"/>
</dbReference>
<dbReference type="EMBL" id="VTCY01000001">
    <property type="protein sequence ID" value="KAB0452885.1"/>
    <property type="molecule type" value="Genomic_DNA"/>
</dbReference>
<reference evidence="3" key="1">
    <citation type="submission" date="2019-08" db="EMBL/GenBank/DDBJ databases">
        <authorList>
            <person name="Amaro Estrada I."/>
            <person name="Quiroz Castaneda R.E."/>
            <person name="Martinez Ocampo F."/>
            <person name="Rodriguez Camarillo S.D."/>
        </authorList>
    </citation>
    <scope>NUCLEOTIDE SEQUENCE</scope>
    <source>
        <strain evidence="3">MEX-30-184-02</strain>
    </source>
</reference>
<dbReference type="PANTHER" id="PTHR12835:SF5">
    <property type="entry name" value="BIOTIN--PROTEIN LIGASE"/>
    <property type="match status" value="1"/>
</dbReference>
<dbReference type="NCBIfam" id="TIGR00121">
    <property type="entry name" value="birA_ligase"/>
    <property type="match status" value="1"/>
</dbReference>